<dbReference type="Gene3D" id="2.60.120.200">
    <property type="match status" value="1"/>
</dbReference>
<dbReference type="SUPFAM" id="SSF49785">
    <property type="entry name" value="Galactose-binding domain-like"/>
    <property type="match status" value="1"/>
</dbReference>
<dbReference type="GO" id="GO:0016020">
    <property type="term" value="C:membrane"/>
    <property type="evidence" value="ECO:0007669"/>
    <property type="project" value="InterPro"/>
</dbReference>
<feature type="region of interest" description="Disordered" evidence="1">
    <location>
        <begin position="193"/>
        <end position="222"/>
    </location>
</feature>
<feature type="domain" description="F5/8 type C" evidence="2">
    <location>
        <begin position="185"/>
        <end position="236"/>
    </location>
</feature>
<dbReference type="GeneID" id="109482236"/>
<name>A0A6P4ZUD1_BRABE</name>
<dbReference type="PANTHER" id="PTHR23282">
    <property type="entry name" value="APICAL ENDOSOMAL GLYCOPROTEIN PRECURSOR"/>
    <property type="match status" value="1"/>
</dbReference>
<dbReference type="PRINTS" id="PR00020">
    <property type="entry name" value="MAMDOMAIN"/>
</dbReference>
<evidence type="ECO:0000259" key="2">
    <source>
        <dbReference type="PROSITE" id="PS50022"/>
    </source>
</evidence>
<evidence type="ECO:0000259" key="3">
    <source>
        <dbReference type="PROSITE" id="PS50060"/>
    </source>
</evidence>
<evidence type="ECO:0000256" key="1">
    <source>
        <dbReference type="SAM" id="MobiDB-lite"/>
    </source>
</evidence>
<accession>A0A6P4ZUD1</accession>
<dbReference type="InterPro" id="IPR013320">
    <property type="entry name" value="ConA-like_dom_sf"/>
</dbReference>
<proteinExistence type="predicted"/>
<dbReference type="KEGG" id="bbel:109482236"/>
<dbReference type="RefSeq" id="XP_019640488.1">
    <property type="nucleotide sequence ID" value="XM_019784929.1"/>
</dbReference>
<dbReference type="CDD" id="cd06263">
    <property type="entry name" value="MAM"/>
    <property type="match status" value="1"/>
</dbReference>
<feature type="domain" description="MAM" evidence="3">
    <location>
        <begin position="18"/>
        <end position="180"/>
    </location>
</feature>
<sequence>MSARLVSETVQQTPLVRQNCNFDVAGDLCGYIQSQGDDFDWTQDTGATPSSFTGPSDDVTAGLTGTAGYYMYIETSTPQSRGDVAQLLTPLLQPTAERCLTFYYHMYGSTVGSLNVYKVARGQQTLVWTQQGAQGNQWNYAEIDYDSKDQYQFVFEGVVSRNYGDIGLDHIIMKYGQCSGSTAQCGSSLGMEDGSIPDSSLSASTSKPGNPASAGRLNSANYWSPQDSDQDPWLQVCVCIPVVCISQ</sequence>
<feature type="compositionally biased region" description="Polar residues" evidence="1">
    <location>
        <begin position="197"/>
        <end position="208"/>
    </location>
</feature>
<dbReference type="PROSITE" id="PS00740">
    <property type="entry name" value="MAM_1"/>
    <property type="match status" value="1"/>
</dbReference>
<dbReference type="AlphaFoldDB" id="A0A6P4ZUD1"/>
<dbReference type="SUPFAM" id="SSF49899">
    <property type="entry name" value="Concanavalin A-like lectins/glucanases"/>
    <property type="match status" value="1"/>
</dbReference>
<organism evidence="4 5">
    <name type="scientific">Branchiostoma belcheri</name>
    <name type="common">Amphioxus</name>
    <dbReference type="NCBI Taxonomy" id="7741"/>
    <lineage>
        <taxon>Eukaryota</taxon>
        <taxon>Metazoa</taxon>
        <taxon>Chordata</taxon>
        <taxon>Cephalochordata</taxon>
        <taxon>Leptocardii</taxon>
        <taxon>Amphioxiformes</taxon>
        <taxon>Branchiostomatidae</taxon>
        <taxon>Branchiostoma</taxon>
    </lineage>
</organism>
<dbReference type="PANTHER" id="PTHR23282:SF146">
    <property type="entry name" value="RT07201P-RELATED"/>
    <property type="match status" value="1"/>
</dbReference>
<dbReference type="Pfam" id="PF00629">
    <property type="entry name" value="MAM"/>
    <property type="match status" value="1"/>
</dbReference>
<dbReference type="InterPro" id="IPR008979">
    <property type="entry name" value="Galactose-bd-like_sf"/>
</dbReference>
<dbReference type="Proteomes" id="UP000515135">
    <property type="component" value="Unplaced"/>
</dbReference>
<dbReference type="Gene3D" id="2.60.120.260">
    <property type="entry name" value="Galactose-binding domain-like"/>
    <property type="match status" value="1"/>
</dbReference>
<evidence type="ECO:0000313" key="4">
    <source>
        <dbReference type="Proteomes" id="UP000515135"/>
    </source>
</evidence>
<reference evidence="5" key="1">
    <citation type="submission" date="2025-08" db="UniProtKB">
        <authorList>
            <consortium name="RefSeq"/>
        </authorList>
    </citation>
    <scope>IDENTIFICATION</scope>
    <source>
        <tissue evidence="5">Gonad</tissue>
    </source>
</reference>
<dbReference type="PROSITE" id="PS50022">
    <property type="entry name" value="FA58C_3"/>
    <property type="match status" value="1"/>
</dbReference>
<dbReference type="SMART" id="SM00137">
    <property type="entry name" value="MAM"/>
    <property type="match status" value="1"/>
</dbReference>
<gene>
    <name evidence="5" type="primary">LOC109482236</name>
</gene>
<dbReference type="InterPro" id="IPR000421">
    <property type="entry name" value="FA58C"/>
</dbReference>
<evidence type="ECO:0000313" key="5">
    <source>
        <dbReference type="RefSeq" id="XP_019640488.1"/>
    </source>
</evidence>
<dbReference type="InterPro" id="IPR000998">
    <property type="entry name" value="MAM_dom"/>
</dbReference>
<keyword evidence="4" id="KW-1185">Reference proteome</keyword>
<dbReference type="PROSITE" id="PS50060">
    <property type="entry name" value="MAM_2"/>
    <property type="match status" value="1"/>
</dbReference>
<dbReference type="OrthoDB" id="10063783at2759"/>
<protein>
    <submittedName>
        <fullName evidence="5">MAM and LDL-receptor class A domain-containing protein 1-like</fullName>
    </submittedName>
</protein>
<dbReference type="InterPro" id="IPR051560">
    <property type="entry name" value="MAM_domain-containing"/>
</dbReference>